<dbReference type="PANTHER" id="PTHR30290:SF9">
    <property type="entry name" value="OLIGOPEPTIDE-BINDING PROTEIN APPA"/>
    <property type="match status" value="1"/>
</dbReference>
<keyword evidence="3 4" id="KW-0732">Signal</keyword>
<feature type="domain" description="Solute-binding protein family 5" evidence="5">
    <location>
        <begin position="81"/>
        <end position="450"/>
    </location>
</feature>
<protein>
    <submittedName>
        <fullName evidence="6">Peptide ABC transporter substrate-binding protein</fullName>
    </submittedName>
</protein>
<dbReference type="GO" id="GO:0043190">
    <property type="term" value="C:ATP-binding cassette (ABC) transporter complex"/>
    <property type="evidence" value="ECO:0007669"/>
    <property type="project" value="InterPro"/>
</dbReference>
<dbReference type="Gene3D" id="3.90.76.10">
    <property type="entry name" value="Dipeptide-binding Protein, Domain 1"/>
    <property type="match status" value="1"/>
</dbReference>
<dbReference type="EMBL" id="BMED01000006">
    <property type="protein sequence ID" value="GGC94058.1"/>
    <property type="molecule type" value="Genomic_DNA"/>
</dbReference>
<dbReference type="Proteomes" id="UP000637423">
    <property type="component" value="Unassembled WGS sequence"/>
</dbReference>
<dbReference type="Gene3D" id="3.40.190.10">
    <property type="entry name" value="Periplasmic binding protein-like II"/>
    <property type="match status" value="1"/>
</dbReference>
<dbReference type="PIRSF" id="PIRSF002741">
    <property type="entry name" value="MppA"/>
    <property type="match status" value="1"/>
</dbReference>
<dbReference type="Gene3D" id="3.10.105.10">
    <property type="entry name" value="Dipeptide-binding Protein, Domain 3"/>
    <property type="match status" value="1"/>
</dbReference>
<evidence type="ECO:0000256" key="3">
    <source>
        <dbReference type="ARBA" id="ARBA00022729"/>
    </source>
</evidence>
<dbReference type="GO" id="GO:0015833">
    <property type="term" value="P:peptide transport"/>
    <property type="evidence" value="ECO:0007669"/>
    <property type="project" value="TreeGrafter"/>
</dbReference>
<reference evidence="6" key="2">
    <citation type="submission" date="2020-09" db="EMBL/GenBank/DDBJ databases">
        <authorList>
            <person name="Sun Q."/>
            <person name="Zhou Y."/>
        </authorList>
    </citation>
    <scope>NUCLEOTIDE SEQUENCE</scope>
    <source>
        <strain evidence="6">CGMCC 1.10998</strain>
    </source>
</reference>
<organism evidence="6 7">
    <name type="scientific">Undibacterium terreum</name>
    <dbReference type="NCBI Taxonomy" id="1224302"/>
    <lineage>
        <taxon>Bacteria</taxon>
        <taxon>Pseudomonadati</taxon>
        <taxon>Pseudomonadota</taxon>
        <taxon>Betaproteobacteria</taxon>
        <taxon>Burkholderiales</taxon>
        <taxon>Oxalobacteraceae</taxon>
        <taxon>Undibacterium</taxon>
    </lineage>
</organism>
<dbReference type="PROSITE" id="PS01040">
    <property type="entry name" value="SBP_BACTERIAL_5"/>
    <property type="match status" value="1"/>
</dbReference>
<dbReference type="RefSeq" id="WP_188568561.1">
    <property type="nucleotide sequence ID" value="NZ_BMED01000006.1"/>
</dbReference>
<comment type="caution">
    <text evidence="6">The sequence shown here is derived from an EMBL/GenBank/DDBJ whole genome shotgun (WGS) entry which is preliminary data.</text>
</comment>
<dbReference type="InterPro" id="IPR039424">
    <property type="entry name" value="SBP_5"/>
</dbReference>
<evidence type="ECO:0000313" key="6">
    <source>
        <dbReference type="EMBL" id="GGC94058.1"/>
    </source>
</evidence>
<comment type="similarity">
    <text evidence="1">Belongs to the bacterial solute-binding protein 5 family.</text>
</comment>
<keyword evidence="7" id="KW-1185">Reference proteome</keyword>
<feature type="chain" id="PRO_5037068017" evidence="4">
    <location>
        <begin position="38"/>
        <end position="537"/>
    </location>
</feature>
<accession>A0A916UZM6</accession>
<proteinExistence type="inferred from homology"/>
<dbReference type="Pfam" id="PF00496">
    <property type="entry name" value="SBP_bac_5"/>
    <property type="match status" value="1"/>
</dbReference>
<dbReference type="CDD" id="cd08498">
    <property type="entry name" value="PBP2_NikA_DppA_OppA_like_2"/>
    <property type="match status" value="1"/>
</dbReference>
<dbReference type="InterPro" id="IPR023765">
    <property type="entry name" value="SBP_5_CS"/>
</dbReference>
<dbReference type="AlphaFoldDB" id="A0A916UZM6"/>
<evidence type="ECO:0000259" key="5">
    <source>
        <dbReference type="Pfam" id="PF00496"/>
    </source>
</evidence>
<keyword evidence="2" id="KW-0813">Transport</keyword>
<evidence type="ECO:0000256" key="2">
    <source>
        <dbReference type="ARBA" id="ARBA00022448"/>
    </source>
</evidence>
<dbReference type="InterPro" id="IPR030678">
    <property type="entry name" value="Peptide/Ni-bd"/>
</dbReference>
<dbReference type="PANTHER" id="PTHR30290">
    <property type="entry name" value="PERIPLASMIC BINDING COMPONENT OF ABC TRANSPORTER"/>
    <property type="match status" value="1"/>
</dbReference>
<dbReference type="InterPro" id="IPR000914">
    <property type="entry name" value="SBP_5_dom"/>
</dbReference>
<dbReference type="GO" id="GO:1904680">
    <property type="term" value="F:peptide transmembrane transporter activity"/>
    <property type="evidence" value="ECO:0007669"/>
    <property type="project" value="TreeGrafter"/>
</dbReference>
<feature type="signal peptide" evidence="4">
    <location>
        <begin position="1"/>
        <end position="37"/>
    </location>
</feature>
<evidence type="ECO:0000313" key="7">
    <source>
        <dbReference type="Proteomes" id="UP000637423"/>
    </source>
</evidence>
<name>A0A916UZM6_9BURK</name>
<gene>
    <name evidence="6" type="ORF">GCM10011396_46730</name>
</gene>
<evidence type="ECO:0000256" key="4">
    <source>
        <dbReference type="SAM" id="SignalP"/>
    </source>
</evidence>
<evidence type="ECO:0000256" key="1">
    <source>
        <dbReference type="ARBA" id="ARBA00005695"/>
    </source>
</evidence>
<dbReference type="GO" id="GO:0030288">
    <property type="term" value="C:outer membrane-bounded periplasmic space"/>
    <property type="evidence" value="ECO:0007669"/>
    <property type="project" value="UniProtKB-ARBA"/>
</dbReference>
<reference evidence="6" key="1">
    <citation type="journal article" date="2014" name="Int. J. Syst. Evol. Microbiol.">
        <title>Complete genome sequence of Corynebacterium casei LMG S-19264T (=DSM 44701T), isolated from a smear-ripened cheese.</title>
        <authorList>
            <consortium name="US DOE Joint Genome Institute (JGI-PGF)"/>
            <person name="Walter F."/>
            <person name="Albersmeier A."/>
            <person name="Kalinowski J."/>
            <person name="Ruckert C."/>
        </authorList>
    </citation>
    <scope>NUCLEOTIDE SEQUENCE</scope>
    <source>
        <strain evidence="6">CGMCC 1.10998</strain>
    </source>
</reference>
<dbReference type="SUPFAM" id="SSF53850">
    <property type="entry name" value="Periplasmic binding protein-like II"/>
    <property type="match status" value="1"/>
</dbReference>
<sequence length="537" mass="59773">MLSLFRGIVRQPRNASRHLLLAAGTALLVAAAPAALAQEFKLAMSSPPTSLDPHFYNLFSNLNVSDHMFETLVKMDADSRLIPGLAESWTLVNNLTWEFKLRKGVKFHDGSEFTAEDVVWSLDRTATIVNSPGKFDVYTKAIINKKIIDPYTIRLTTKEPYPLMLADLTSVYMVSKKATQGLSSDDFSSGKGMVGTGPYKFSKYLRDDRIEMDRFAAYWDKKPASWSKVTLRFIPNGATRLAALLAGDVQALENVPTPDVARVRNDASLTMVSKVSHRLIYLYLDGLRDKSPFVTDKDGKPLDKNPLKDIRVRKAISMAVNRDAIRDRVMEGLSQPTNNLVPLTLFGHNPDLKVVKYDPEAAKKLLAEAGYPNGFGITVHTPNNRYVNDEKITQTIAQMLSRIGITAKVEGMPMSIYSARGIKQEFSMGLLGWGAQTGEVSSPLRAIAACDDPVKGFGVTNWTKFCNPKMDVILSKAMNEVDDKARLKLLQEATAITVNDYGLIPIHQQVTTWAMKKGITYIPRTDERTHAYEFSQK</sequence>